<evidence type="ECO:0000256" key="2">
    <source>
        <dbReference type="SAM" id="SignalP"/>
    </source>
</evidence>
<dbReference type="SUPFAM" id="SSF53474">
    <property type="entry name" value="alpha/beta-Hydrolases"/>
    <property type="match status" value="1"/>
</dbReference>
<dbReference type="Pfam" id="PF00326">
    <property type="entry name" value="Peptidase_S9"/>
    <property type="match status" value="1"/>
</dbReference>
<dbReference type="Proteomes" id="UP000501812">
    <property type="component" value="Chromosome"/>
</dbReference>
<dbReference type="InterPro" id="IPR050278">
    <property type="entry name" value="Serine_Prot_S9B/DPPIV"/>
</dbReference>
<dbReference type="PANTHER" id="PTHR11731:SF118">
    <property type="entry name" value="BLR1971 PROTEIN"/>
    <property type="match status" value="1"/>
</dbReference>
<dbReference type="KEGG" id="luo:HHL09_12245"/>
<dbReference type="Gene3D" id="3.40.50.1820">
    <property type="entry name" value="alpha/beta hydrolase"/>
    <property type="match status" value="1"/>
</dbReference>
<feature type="compositionally biased region" description="Basic and acidic residues" evidence="1">
    <location>
        <begin position="129"/>
        <end position="146"/>
    </location>
</feature>
<feature type="compositionally biased region" description="Basic and acidic residues" evidence="1">
    <location>
        <begin position="90"/>
        <end position="99"/>
    </location>
</feature>
<feature type="region of interest" description="Disordered" evidence="1">
    <location>
        <begin position="113"/>
        <end position="188"/>
    </location>
</feature>
<dbReference type="InterPro" id="IPR002469">
    <property type="entry name" value="Peptidase_S9B_N"/>
</dbReference>
<evidence type="ECO:0000313" key="5">
    <source>
        <dbReference type="EMBL" id="QJE96517.1"/>
    </source>
</evidence>
<dbReference type="SUPFAM" id="SSF82171">
    <property type="entry name" value="DPP6 N-terminal domain-like"/>
    <property type="match status" value="1"/>
</dbReference>
<dbReference type="EMBL" id="CP051774">
    <property type="protein sequence ID" value="QJE96517.1"/>
    <property type="molecule type" value="Genomic_DNA"/>
</dbReference>
<evidence type="ECO:0000313" key="6">
    <source>
        <dbReference type="Proteomes" id="UP000501812"/>
    </source>
</evidence>
<reference evidence="5 6" key="1">
    <citation type="submission" date="2020-04" db="EMBL/GenBank/DDBJ databases">
        <title>Luteolibacter sp. G-1-1-1 isolated from soil.</title>
        <authorList>
            <person name="Dahal R.H."/>
        </authorList>
    </citation>
    <scope>NUCLEOTIDE SEQUENCE [LARGE SCALE GENOMIC DNA]</scope>
    <source>
        <strain evidence="5 6">G-1-1-1</strain>
    </source>
</reference>
<feature type="chain" id="PRO_5032512582" evidence="2">
    <location>
        <begin position="22"/>
        <end position="729"/>
    </location>
</feature>
<sequence length="729" mass="82753">MKLRPAVLLACLSMPLMTARADHGNLASFNELTGRWYGVAKTTVLNESVDVSWAPDGSVLLYVLQTAEGKRLMKIDPATGRSEPAVEGSPEFKDFRAGEKGGVFLETAEGWRKAEGNRLSEAEPPQGPPRRDERRRPRRDDGEQRGGNRQHVAWKSPDGRWEVSLQEGAVKLKDTKDGKERELARKDDAGEFRSEPVWAPDSSRFAMWKEKDVEERIVHYIESSPKDQLQPKHFTREYPKPGDEIDTRAPWVFFTGNEEAIAADESLIANPFECRQLEWRKDSKRLTFEFVERGFGKHNIIEIDSAARKQRVLVREESDTFVFVYGNSFRRDLNDGDEILWMSERDGWKHLYLLNGSDGSTKRQLTKGEWIVREVVDVDEQNREVLLKISGCYKGQDPYYIHYARVSIDTGKLVPLTEADGTHDRFERAPGGKYYVCRWSRVDSAPVTELRKWEDGSLVATLAKADDSKLRATGWPLPEPFVAKDRDGKFDIHGIICRPPDFDPAKKYPVIENIYAGPQDSFVPKAWNPWMMPKHEIAVHGFIVVQIDGKGTANRSKEFHHFCYKNLKDAGFPDRIAWLKAAAAKYPQLDLERVGIFGGSAGGQNALGAMLFHGDFYKAAVADCGCHDNRMDKIWWNEQWMDWPVGPEYADNSNVTHARNLQGALLLTVGEVDTNVDPSSTYQVINALIAADKDFEFLPMTGRNHGSGEERYAQRRRVDFFKAHLGSAR</sequence>
<organism evidence="5 6">
    <name type="scientific">Luteolibacter luteus</name>
    <dbReference type="NCBI Taxonomy" id="2728835"/>
    <lineage>
        <taxon>Bacteria</taxon>
        <taxon>Pseudomonadati</taxon>
        <taxon>Verrucomicrobiota</taxon>
        <taxon>Verrucomicrobiia</taxon>
        <taxon>Verrucomicrobiales</taxon>
        <taxon>Verrucomicrobiaceae</taxon>
        <taxon>Luteolibacter</taxon>
    </lineage>
</organism>
<keyword evidence="6" id="KW-1185">Reference proteome</keyword>
<evidence type="ECO:0000256" key="1">
    <source>
        <dbReference type="SAM" id="MobiDB-lite"/>
    </source>
</evidence>
<gene>
    <name evidence="5" type="ORF">HHL09_12245</name>
</gene>
<accession>A0A858RI02</accession>
<evidence type="ECO:0000259" key="4">
    <source>
        <dbReference type="Pfam" id="PF00930"/>
    </source>
</evidence>
<feature type="domain" description="Peptidase S9 prolyl oligopeptidase catalytic" evidence="3">
    <location>
        <begin position="539"/>
        <end position="727"/>
    </location>
</feature>
<dbReference type="Pfam" id="PF00930">
    <property type="entry name" value="DPPIV_N"/>
    <property type="match status" value="1"/>
</dbReference>
<feature type="domain" description="Dipeptidylpeptidase IV N-terminal" evidence="4">
    <location>
        <begin position="197"/>
        <end position="444"/>
    </location>
</feature>
<dbReference type="Gene3D" id="2.140.10.30">
    <property type="entry name" value="Dipeptidylpeptidase IV, N-terminal domain"/>
    <property type="match status" value="1"/>
</dbReference>
<dbReference type="GO" id="GO:0006508">
    <property type="term" value="P:proteolysis"/>
    <property type="evidence" value="ECO:0007669"/>
    <property type="project" value="InterPro"/>
</dbReference>
<dbReference type="AlphaFoldDB" id="A0A858RI02"/>
<evidence type="ECO:0000259" key="3">
    <source>
        <dbReference type="Pfam" id="PF00326"/>
    </source>
</evidence>
<feature type="signal peptide" evidence="2">
    <location>
        <begin position="1"/>
        <end position="21"/>
    </location>
</feature>
<dbReference type="InterPro" id="IPR001375">
    <property type="entry name" value="Peptidase_S9_cat"/>
</dbReference>
<name>A0A858RI02_9BACT</name>
<keyword evidence="2" id="KW-0732">Signal</keyword>
<dbReference type="RefSeq" id="WP_169454918.1">
    <property type="nucleotide sequence ID" value="NZ_CP051774.1"/>
</dbReference>
<protein>
    <submittedName>
        <fullName evidence="5">Prolyl oligopeptidase family serine peptidase</fullName>
    </submittedName>
</protein>
<dbReference type="PANTHER" id="PTHR11731">
    <property type="entry name" value="PROTEASE FAMILY S9B,C DIPEPTIDYL-PEPTIDASE IV-RELATED"/>
    <property type="match status" value="1"/>
</dbReference>
<dbReference type="InterPro" id="IPR029058">
    <property type="entry name" value="AB_hydrolase_fold"/>
</dbReference>
<dbReference type="GO" id="GO:0008236">
    <property type="term" value="F:serine-type peptidase activity"/>
    <property type="evidence" value="ECO:0007669"/>
    <property type="project" value="InterPro"/>
</dbReference>
<proteinExistence type="predicted"/>
<feature type="compositionally biased region" description="Basic and acidic residues" evidence="1">
    <location>
        <begin position="170"/>
        <end position="188"/>
    </location>
</feature>
<feature type="region of interest" description="Disordered" evidence="1">
    <location>
        <begin position="76"/>
        <end position="99"/>
    </location>
</feature>